<dbReference type="GeneID" id="69032202"/>
<dbReference type="Proteomes" id="UP000002039">
    <property type="component" value="Unassembled WGS sequence"/>
</dbReference>
<proteinExistence type="predicted"/>
<accession>A0ABX2VXT7</accession>
<evidence type="ECO:0000313" key="2">
    <source>
        <dbReference type="Proteomes" id="UP000002039"/>
    </source>
</evidence>
<keyword evidence="2" id="KW-1185">Reference proteome</keyword>
<reference evidence="2" key="1">
    <citation type="journal article" date="2015" name="PLoS Genet.">
        <title>The dynamic genome and transcriptome of the human fungal pathogen Blastomyces and close relative Emmonsia.</title>
        <authorList>
            <person name="Munoz J.F."/>
            <person name="Gauthier G.M."/>
            <person name="Desjardins C.A."/>
            <person name="Gallo J.E."/>
            <person name="Holder J."/>
            <person name="Sullivan T.D."/>
            <person name="Marty A.J."/>
            <person name="Carmen J.C."/>
            <person name="Chen Z."/>
            <person name="Ding L."/>
            <person name="Gujja S."/>
            <person name="Magrini V."/>
            <person name="Misas E."/>
            <person name="Mitreva M."/>
            <person name="Priest M."/>
            <person name="Saif S."/>
            <person name="Whiston E.A."/>
            <person name="Young S."/>
            <person name="Zeng Q."/>
            <person name="Goldman W.E."/>
            <person name="Mardis E.R."/>
            <person name="Taylor J.W."/>
            <person name="McEwen J.G."/>
            <person name="Clay O.K."/>
            <person name="Klein B.S."/>
            <person name="Cuomo C.A."/>
        </authorList>
    </citation>
    <scope>NUCLEOTIDE SEQUENCE [LARGE SCALE GENOMIC DNA]</scope>
    <source>
        <strain evidence="2">ER-3 / ATCC MYA-2586</strain>
    </source>
</reference>
<sequence>MQGMGLEITLLEIEGMEQGSSIGQVPCQADWLSTGGLS</sequence>
<dbReference type="EMBL" id="EQ999978">
    <property type="protein sequence ID" value="OAT01956.1"/>
    <property type="molecule type" value="Genomic_DNA"/>
</dbReference>
<organism evidence="1 2">
    <name type="scientific">Ajellomyces dermatitidis (strain ER-3 / ATCC MYA-2586)</name>
    <name type="common">Blastomyces dermatitidis</name>
    <dbReference type="NCBI Taxonomy" id="559297"/>
    <lineage>
        <taxon>Eukaryota</taxon>
        <taxon>Fungi</taxon>
        <taxon>Dikarya</taxon>
        <taxon>Ascomycota</taxon>
        <taxon>Pezizomycotina</taxon>
        <taxon>Eurotiomycetes</taxon>
        <taxon>Eurotiomycetidae</taxon>
        <taxon>Onygenales</taxon>
        <taxon>Ajellomycetaceae</taxon>
        <taxon>Blastomyces</taxon>
    </lineage>
</organism>
<gene>
    <name evidence="1" type="ORF">BDCG_17310</name>
</gene>
<evidence type="ECO:0000313" key="1">
    <source>
        <dbReference type="EMBL" id="OAT01956.1"/>
    </source>
</evidence>
<protein>
    <submittedName>
        <fullName evidence="1">Uncharacterized protein</fullName>
    </submittedName>
</protein>
<name>A0ABX2VXT7_AJEDR</name>
<dbReference type="RefSeq" id="XP_045281683.1">
    <property type="nucleotide sequence ID" value="XM_045426453.1"/>
</dbReference>